<evidence type="ECO:0000313" key="3">
    <source>
        <dbReference type="Proteomes" id="UP001604277"/>
    </source>
</evidence>
<reference evidence="3" key="2">
    <citation type="submission" date="2024-07" db="EMBL/GenBank/DDBJ databases">
        <title>Two chromosome-level genome assemblies of Korean endemic species Abeliophyllum distichum and Forsythia ovata (Oleaceae).</title>
        <authorList>
            <person name="Jang H."/>
        </authorList>
    </citation>
    <scope>NUCLEOTIDE SEQUENCE [LARGE SCALE GENOMIC DNA]</scope>
</reference>
<dbReference type="Proteomes" id="UP001604277">
    <property type="component" value="Unassembled WGS sequence"/>
</dbReference>
<name>A0ABD1WBH8_9LAMI</name>
<keyword evidence="3" id="KW-1185">Reference proteome</keyword>
<evidence type="ECO:0000313" key="2">
    <source>
        <dbReference type="EMBL" id="KAL2547332.1"/>
    </source>
</evidence>
<gene>
    <name evidence="1" type="ORF">Fot_16170</name>
    <name evidence="2" type="ORF">Fot_16565</name>
</gene>
<protein>
    <submittedName>
        <fullName evidence="1">Uncharacterized protein</fullName>
    </submittedName>
</protein>
<evidence type="ECO:0000313" key="1">
    <source>
        <dbReference type="EMBL" id="KAL2546937.1"/>
    </source>
</evidence>
<comment type="caution">
    <text evidence="1">The sequence shown here is derived from an EMBL/GenBank/DDBJ whole genome shotgun (WGS) entry which is preliminary data.</text>
</comment>
<organism evidence="1 3">
    <name type="scientific">Forsythia ovata</name>
    <dbReference type="NCBI Taxonomy" id="205694"/>
    <lineage>
        <taxon>Eukaryota</taxon>
        <taxon>Viridiplantae</taxon>
        <taxon>Streptophyta</taxon>
        <taxon>Embryophyta</taxon>
        <taxon>Tracheophyta</taxon>
        <taxon>Spermatophyta</taxon>
        <taxon>Magnoliopsida</taxon>
        <taxon>eudicotyledons</taxon>
        <taxon>Gunneridae</taxon>
        <taxon>Pentapetalae</taxon>
        <taxon>asterids</taxon>
        <taxon>lamiids</taxon>
        <taxon>Lamiales</taxon>
        <taxon>Oleaceae</taxon>
        <taxon>Forsythieae</taxon>
        <taxon>Forsythia</taxon>
    </lineage>
</organism>
<proteinExistence type="predicted"/>
<reference evidence="1" key="1">
    <citation type="submission" date="2024-07" db="EMBL/GenBank/DDBJ databases">
        <title>Two chromosome-level genome assemblies of Korean endemic species Abeliophyllum distichum and Forsythia ovata (Oleaceae).</title>
        <authorList>
            <person name="Mun J.H."/>
        </authorList>
    </citation>
    <scope>NUCLEOTIDE SEQUENCE</scope>
    <source>
        <strain evidence="1">KNKB202402200001</strain>
        <tissue evidence="1">Leaf</tissue>
    </source>
</reference>
<accession>A0ABD1WBH8</accession>
<dbReference type="EMBL" id="JBFOLJ010000004">
    <property type="protein sequence ID" value="KAL2547332.1"/>
    <property type="molecule type" value="Genomic_DNA"/>
</dbReference>
<dbReference type="AlphaFoldDB" id="A0ABD1WBH8"/>
<sequence>MLKTKAQLKPFAAMLFYRSSKLGFDSVSLNRQKSEGTWSHGNPGAFGKSSNLISLPGFTSSKKCPRRVKSNSGNSNFFSQIMSPPKKEIREDCNRRITMRLKPPYYLSLEFT</sequence>
<dbReference type="EMBL" id="JBFOLJ010000004">
    <property type="protein sequence ID" value="KAL2546937.1"/>
    <property type="molecule type" value="Genomic_DNA"/>
</dbReference>